<dbReference type="GO" id="GO:0006508">
    <property type="term" value="P:proteolysis"/>
    <property type="evidence" value="ECO:0007669"/>
    <property type="project" value="UniProtKB-KW"/>
</dbReference>
<dbReference type="PANTHER" id="PTHR47466">
    <property type="match status" value="1"/>
</dbReference>
<dbReference type="AlphaFoldDB" id="A0A317XXJ0"/>
<keyword evidence="7 10" id="KW-0482">Metalloprotease</keyword>
<feature type="domain" description="Peptidase M43 pregnancy-associated plasma-A" evidence="9">
    <location>
        <begin position="166"/>
        <end position="297"/>
    </location>
</feature>
<dbReference type="InParanoid" id="A0A317XXJ0"/>
<comment type="similarity">
    <text evidence="1">Belongs to the peptidase M43B family.</text>
</comment>
<evidence type="ECO:0000256" key="1">
    <source>
        <dbReference type="ARBA" id="ARBA00008721"/>
    </source>
</evidence>
<dbReference type="PANTHER" id="PTHR47466:SF1">
    <property type="entry name" value="METALLOPROTEASE MEP1 (AFU_ORTHOLOGUE AFUA_1G07730)-RELATED"/>
    <property type="match status" value="1"/>
</dbReference>
<dbReference type="InterPro" id="IPR008754">
    <property type="entry name" value="Peptidase_M43"/>
</dbReference>
<evidence type="ECO:0000256" key="2">
    <source>
        <dbReference type="ARBA" id="ARBA00022670"/>
    </source>
</evidence>
<evidence type="ECO:0000256" key="4">
    <source>
        <dbReference type="ARBA" id="ARBA00022729"/>
    </source>
</evidence>
<keyword evidence="4" id="KW-0732">Signal</keyword>
<evidence type="ECO:0000313" key="11">
    <source>
        <dbReference type="Proteomes" id="UP000246740"/>
    </source>
</evidence>
<evidence type="ECO:0000256" key="5">
    <source>
        <dbReference type="ARBA" id="ARBA00022801"/>
    </source>
</evidence>
<keyword evidence="2 10" id="KW-0645">Protease</keyword>
<accession>A0A317XXJ0</accession>
<sequence length="305" mass="32951">MLLVEQQSGALAAPSPALIPRAGGSIAPRKCATTHGADVTVDEQTEALVSNERARLMKVRKAKTASSDDQRTARPTDLNLLAASTKYIDVYFHDIYGTNGTGKLTQTAVTDQIKVLNTAYGPYGFQFNLKQTNFVQNDGWFYNLDYSSSAATQMKTSLHQGTAKTLNFYTAQLAGGLLGWATFPWEYSQNGPTDGVVIDYRTLPGGSLQGYNLGGTAVHEAGHWLGLYHTFQGGCSGKGDYVDDTPAERDPTTGCPANKDTCTASGLDPIHNYMDYSTDACYTEFTEGQTVRMTALVSQYRGITA</sequence>
<gene>
    <name evidence="10" type="ORF">BCV70DRAFT_182820</name>
</gene>
<keyword evidence="11" id="KW-1185">Reference proteome</keyword>
<dbReference type="GO" id="GO:0046872">
    <property type="term" value="F:metal ion binding"/>
    <property type="evidence" value="ECO:0007669"/>
    <property type="project" value="UniProtKB-KW"/>
</dbReference>
<dbReference type="STRING" id="1882483.A0A317XXJ0"/>
<keyword evidence="8" id="KW-1015">Disulfide bond</keyword>
<keyword evidence="6" id="KW-0862">Zinc</keyword>
<dbReference type="OrthoDB" id="536211at2759"/>
<keyword evidence="3" id="KW-0479">Metal-binding</keyword>
<proteinExistence type="inferred from homology"/>
<keyword evidence="5" id="KW-0378">Hydrolase</keyword>
<reference evidence="10 11" key="1">
    <citation type="journal article" date="2018" name="Mol. Biol. Evol.">
        <title>Broad Genomic Sampling Reveals a Smut Pathogenic Ancestry of the Fungal Clade Ustilaginomycotina.</title>
        <authorList>
            <person name="Kijpornyongpan T."/>
            <person name="Mondo S.J."/>
            <person name="Barry K."/>
            <person name="Sandor L."/>
            <person name="Lee J."/>
            <person name="Lipzen A."/>
            <person name="Pangilinan J."/>
            <person name="LaButti K."/>
            <person name="Hainaut M."/>
            <person name="Henrissat B."/>
            <person name="Grigoriev I.V."/>
            <person name="Spatafora J.W."/>
            <person name="Aime M.C."/>
        </authorList>
    </citation>
    <scope>NUCLEOTIDE SEQUENCE [LARGE SCALE GENOMIC DNA]</scope>
    <source>
        <strain evidence="10 11">MCA 3645</strain>
    </source>
</reference>
<dbReference type="Pfam" id="PF05572">
    <property type="entry name" value="Peptidase_M43"/>
    <property type="match status" value="1"/>
</dbReference>
<evidence type="ECO:0000256" key="7">
    <source>
        <dbReference type="ARBA" id="ARBA00023049"/>
    </source>
</evidence>
<dbReference type="Gene3D" id="3.40.390.10">
    <property type="entry name" value="Collagenase (Catalytic Domain)"/>
    <property type="match status" value="1"/>
</dbReference>
<evidence type="ECO:0000313" key="10">
    <source>
        <dbReference type="EMBL" id="PWZ02608.1"/>
    </source>
</evidence>
<dbReference type="GO" id="GO:0008237">
    <property type="term" value="F:metallopeptidase activity"/>
    <property type="evidence" value="ECO:0007669"/>
    <property type="project" value="UniProtKB-KW"/>
</dbReference>
<protein>
    <submittedName>
        <fullName evidence="10">Metalloprotease MEP1-like protein</fullName>
    </submittedName>
</protein>
<evidence type="ECO:0000256" key="3">
    <source>
        <dbReference type="ARBA" id="ARBA00022723"/>
    </source>
</evidence>
<dbReference type="CDD" id="cd04275">
    <property type="entry name" value="ZnMc_pappalysin_like"/>
    <property type="match status" value="1"/>
</dbReference>
<dbReference type="EMBL" id="KZ819188">
    <property type="protein sequence ID" value="PWZ02608.1"/>
    <property type="molecule type" value="Genomic_DNA"/>
</dbReference>
<dbReference type="InterPro" id="IPR024079">
    <property type="entry name" value="MetalloPept_cat_dom_sf"/>
</dbReference>
<dbReference type="SUPFAM" id="SSF55486">
    <property type="entry name" value="Metalloproteases ('zincins'), catalytic domain"/>
    <property type="match status" value="1"/>
</dbReference>
<organism evidence="10 11">
    <name type="scientific">Testicularia cyperi</name>
    <dbReference type="NCBI Taxonomy" id="1882483"/>
    <lineage>
        <taxon>Eukaryota</taxon>
        <taxon>Fungi</taxon>
        <taxon>Dikarya</taxon>
        <taxon>Basidiomycota</taxon>
        <taxon>Ustilaginomycotina</taxon>
        <taxon>Ustilaginomycetes</taxon>
        <taxon>Ustilaginales</taxon>
        <taxon>Anthracoideaceae</taxon>
        <taxon>Testicularia</taxon>
    </lineage>
</organism>
<evidence type="ECO:0000256" key="6">
    <source>
        <dbReference type="ARBA" id="ARBA00022833"/>
    </source>
</evidence>
<evidence type="ECO:0000256" key="8">
    <source>
        <dbReference type="ARBA" id="ARBA00023157"/>
    </source>
</evidence>
<dbReference type="Proteomes" id="UP000246740">
    <property type="component" value="Unassembled WGS sequence"/>
</dbReference>
<name>A0A317XXJ0_9BASI</name>
<evidence type="ECO:0000259" key="9">
    <source>
        <dbReference type="Pfam" id="PF05572"/>
    </source>
</evidence>